<keyword evidence="1" id="KW-0812">Transmembrane</keyword>
<feature type="transmembrane region" description="Helical" evidence="1">
    <location>
        <begin position="6"/>
        <end position="25"/>
    </location>
</feature>
<feature type="transmembrane region" description="Helical" evidence="1">
    <location>
        <begin position="119"/>
        <end position="142"/>
    </location>
</feature>
<evidence type="ECO:0008006" key="3">
    <source>
        <dbReference type="Google" id="ProtNLM"/>
    </source>
</evidence>
<dbReference type="Pfam" id="PF10027">
    <property type="entry name" value="DUF2269"/>
    <property type="match status" value="1"/>
</dbReference>
<accession>A0A3B0Y4T3</accession>
<evidence type="ECO:0000256" key="1">
    <source>
        <dbReference type="SAM" id="Phobius"/>
    </source>
</evidence>
<organism evidence="2">
    <name type="scientific">hydrothermal vent metagenome</name>
    <dbReference type="NCBI Taxonomy" id="652676"/>
    <lineage>
        <taxon>unclassified sequences</taxon>
        <taxon>metagenomes</taxon>
        <taxon>ecological metagenomes</taxon>
    </lineage>
</organism>
<feature type="non-terminal residue" evidence="2">
    <location>
        <position position="1"/>
    </location>
</feature>
<proteinExistence type="predicted"/>
<keyword evidence="1" id="KW-1133">Transmembrane helix</keyword>
<protein>
    <recommendedName>
        <fullName evidence="3">DUF2269 domain-containing protein</fullName>
    </recommendedName>
</protein>
<keyword evidence="1" id="KW-0472">Membrane</keyword>
<gene>
    <name evidence="2" type="ORF">MNBD_GAMMA15-2464</name>
</gene>
<dbReference type="AlphaFoldDB" id="A0A3B0Y4T3"/>
<sequence>LHIISSTILFGTGIGIAFFMFRSWFTGDLQEKYYAARCTVLADYLFTLPAAIIQPLSGAWLVWKAGYSWTDYWLVLTYVLYAVAGLSWLPVVWIQIQLRKLVKYSLDNGTPLPARYRKLFLIWFLLGWPAFISLIIIFYVMVTKPV</sequence>
<dbReference type="InterPro" id="IPR018729">
    <property type="entry name" value="DUF2269_transmembrane"/>
</dbReference>
<name>A0A3B0Y4T3_9ZZZZ</name>
<feature type="transmembrane region" description="Helical" evidence="1">
    <location>
        <begin position="45"/>
        <end position="63"/>
    </location>
</feature>
<dbReference type="EMBL" id="UOFN01000051">
    <property type="protein sequence ID" value="VAW75748.1"/>
    <property type="molecule type" value="Genomic_DNA"/>
</dbReference>
<feature type="transmembrane region" description="Helical" evidence="1">
    <location>
        <begin position="75"/>
        <end position="98"/>
    </location>
</feature>
<reference evidence="2" key="1">
    <citation type="submission" date="2018-06" db="EMBL/GenBank/DDBJ databases">
        <authorList>
            <person name="Zhirakovskaya E."/>
        </authorList>
    </citation>
    <scope>NUCLEOTIDE SEQUENCE</scope>
</reference>
<evidence type="ECO:0000313" key="2">
    <source>
        <dbReference type="EMBL" id="VAW75748.1"/>
    </source>
</evidence>